<reference evidence="2 3" key="1">
    <citation type="submission" date="2019-10" db="EMBL/GenBank/DDBJ databases">
        <title>The Genome Sequence of Clostridium tarantellae Isolated from Fish Brain.</title>
        <authorList>
            <person name="Bano L."/>
            <person name="Kiel M."/>
            <person name="Sales G."/>
            <person name="Doxey A.C."/>
            <person name="Mansfield M.J."/>
            <person name="Schiavone M."/>
            <person name="Rossetto O."/>
            <person name="Pirazzini M."/>
            <person name="Dobrindt U."/>
            <person name="Montecucco C."/>
        </authorList>
    </citation>
    <scope>NUCLEOTIDE SEQUENCE [LARGE SCALE GENOMIC DNA]</scope>
    <source>
        <strain evidence="2 3">DSM 3997</strain>
    </source>
</reference>
<comment type="caution">
    <text evidence="2">The sequence shown here is derived from an EMBL/GenBank/DDBJ whole genome shotgun (WGS) entry which is preliminary data.</text>
</comment>
<dbReference type="OrthoDB" id="9783470at2"/>
<dbReference type="SUPFAM" id="SSF55729">
    <property type="entry name" value="Acyl-CoA N-acyltransferases (Nat)"/>
    <property type="match status" value="1"/>
</dbReference>
<dbReference type="EMBL" id="WHJC01000325">
    <property type="protein sequence ID" value="MPQ44812.1"/>
    <property type="molecule type" value="Genomic_DNA"/>
</dbReference>
<keyword evidence="2" id="KW-0808">Transferase</keyword>
<evidence type="ECO:0000259" key="1">
    <source>
        <dbReference type="PROSITE" id="PS51186"/>
    </source>
</evidence>
<dbReference type="InterPro" id="IPR016181">
    <property type="entry name" value="Acyl_CoA_acyltransferase"/>
</dbReference>
<gene>
    <name evidence="2" type="ORF">GBZ86_13810</name>
</gene>
<feature type="domain" description="N-acetyltransferase" evidence="1">
    <location>
        <begin position="5"/>
        <end position="152"/>
    </location>
</feature>
<protein>
    <submittedName>
        <fullName evidence="2">GNAT family N-acetyltransferase</fullName>
    </submittedName>
</protein>
<dbReference type="PROSITE" id="PS51186">
    <property type="entry name" value="GNAT"/>
    <property type="match status" value="1"/>
</dbReference>
<accession>A0A6I1MRK0</accession>
<name>A0A6I1MRK0_9CLOT</name>
<dbReference type="Pfam" id="PF13508">
    <property type="entry name" value="Acetyltransf_7"/>
    <property type="match status" value="1"/>
</dbReference>
<dbReference type="Gene3D" id="3.40.630.30">
    <property type="match status" value="1"/>
</dbReference>
<organism evidence="2 3">
    <name type="scientific">Clostridium tarantellae</name>
    <dbReference type="NCBI Taxonomy" id="39493"/>
    <lineage>
        <taxon>Bacteria</taxon>
        <taxon>Bacillati</taxon>
        <taxon>Bacillota</taxon>
        <taxon>Clostridia</taxon>
        <taxon>Eubacteriales</taxon>
        <taxon>Clostridiaceae</taxon>
        <taxon>Clostridium</taxon>
    </lineage>
</organism>
<dbReference type="InterPro" id="IPR000182">
    <property type="entry name" value="GNAT_dom"/>
</dbReference>
<dbReference type="AlphaFoldDB" id="A0A6I1MRK0"/>
<dbReference type="Proteomes" id="UP000430345">
    <property type="component" value="Unassembled WGS sequence"/>
</dbReference>
<proteinExistence type="predicted"/>
<keyword evidence="3" id="KW-1185">Reference proteome</keyword>
<dbReference type="RefSeq" id="WP_152891606.1">
    <property type="nucleotide sequence ID" value="NZ_WHJC01000325.1"/>
</dbReference>
<evidence type="ECO:0000313" key="3">
    <source>
        <dbReference type="Proteomes" id="UP000430345"/>
    </source>
</evidence>
<sequence length="152" mass="18523">MIFTIKDKYKKEKIAREILFNLPEWFGLTESTEEYINCSKEMPFWVDIEYNETRGFITLKETSPYTVEIYVMGVLKKFHRNKIGYDLFKTSYNYAKEQGYLYIQVKTVKEGIYEEYNRTVEFYKNLGFKEFECFPTLWDEWNPCQIYIMSIK</sequence>
<evidence type="ECO:0000313" key="2">
    <source>
        <dbReference type="EMBL" id="MPQ44812.1"/>
    </source>
</evidence>
<dbReference type="GO" id="GO:0016747">
    <property type="term" value="F:acyltransferase activity, transferring groups other than amino-acyl groups"/>
    <property type="evidence" value="ECO:0007669"/>
    <property type="project" value="InterPro"/>
</dbReference>